<evidence type="ECO:0000313" key="2">
    <source>
        <dbReference type="Proteomes" id="UP001196097"/>
    </source>
</evidence>
<proteinExistence type="predicted"/>
<dbReference type="EMBL" id="CP130946">
    <property type="protein sequence ID" value="XRP72105.1"/>
    <property type="molecule type" value="Genomic_DNA"/>
</dbReference>
<sequence>MKKEFLVTPILFVLLLSGCAESKPNNPLKLPPDCPANKSCVASALENTGILFTFSAGLPEDSIKFSSVRQFWTGQENSNSLLWRQVENICDDMERGKPMDGLTTKQEANVSLGCQAVNLI</sequence>
<evidence type="ECO:0000313" key="1">
    <source>
        <dbReference type="EMBL" id="XRP72105.1"/>
    </source>
</evidence>
<reference evidence="1 2" key="1">
    <citation type="journal article" date="2021" name="ISME J.">
        <title>Genomic evolution of the class Acidithiobacillia: deep-branching Proteobacteria living in extreme acidic conditions.</title>
        <authorList>
            <person name="Moya-Beltran A."/>
            <person name="Beard S."/>
            <person name="Rojas-Villalobos C."/>
            <person name="Issotta F."/>
            <person name="Gallardo Y."/>
            <person name="Ulloa R."/>
            <person name="Giaveno A."/>
            <person name="Degli Esposti M."/>
            <person name="Johnson D.B."/>
            <person name="Quatrini R."/>
        </authorList>
    </citation>
    <scope>NUCLEOTIDE SEQUENCE [LARGE SCALE GENOMIC DNA]</scope>
    <source>
        <strain evidence="1 2">CF3</strain>
    </source>
</reference>
<accession>A0ACD5IE56</accession>
<organism evidence="1 2">
    <name type="scientific">Acidithiobacillus ferruginosus</name>
    <dbReference type="NCBI Taxonomy" id="3063951"/>
    <lineage>
        <taxon>Bacteria</taxon>
        <taxon>Pseudomonadati</taxon>
        <taxon>Pseudomonadota</taxon>
        <taxon>Acidithiobacillia</taxon>
        <taxon>Acidithiobacillales</taxon>
        <taxon>Acidithiobacillaceae</taxon>
        <taxon>Acidithiobacillus</taxon>
    </lineage>
</organism>
<gene>
    <name evidence="1" type="ORF">HF292_009820</name>
</gene>
<protein>
    <submittedName>
        <fullName evidence="1">Uncharacterized protein</fullName>
    </submittedName>
</protein>
<keyword evidence="2" id="KW-1185">Reference proteome</keyword>
<dbReference type="Proteomes" id="UP001196097">
    <property type="component" value="Chromosome"/>
</dbReference>
<name>A0ACD5IE56_9PROT</name>